<keyword evidence="7" id="KW-1185">Reference proteome</keyword>
<dbReference type="FunFam" id="3.10.290.10:FF:000003">
    <property type="entry name" value="Pseudouridine synthase"/>
    <property type="match status" value="1"/>
</dbReference>
<evidence type="ECO:0000256" key="1">
    <source>
        <dbReference type="ARBA" id="ARBA00008348"/>
    </source>
</evidence>
<accession>A0A061AA66</accession>
<keyword evidence="2 4" id="KW-0413">Isomerase</keyword>
<dbReference type="SMART" id="SM00363">
    <property type="entry name" value="S4"/>
    <property type="match status" value="1"/>
</dbReference>
<evidence type="ECO:0000256" key="4">
    <source>
        <dbReference type="RuleBase" id="RU003887"/>
    </source>
</evidence>
<dbReference type="PROSITE" id="PS50889">
    <property type="entry name" value="S4"/>
    <property type="match status" value="1"/>
</dbReference>
<dbReference type="InterPro" id="IPR050343">
    <property type="entry name" value="RsuA_PseudoU_synthase"/>
</dbReference>
<dbReference type="EC" id="5.4.99.-" evidence="4"/>
<dbReference type="PATRIC" id="fig|35623.3.peg.722"/>
<dbReference type="RefSeq" id="WP_245943172.1">
    <property type="nucleotide sequence ID" value="NZ_UFRU01000001.1"/>
</dbReference>
<dbReference type="GO" id="GO:0120159">
    <property type="term" value="F:rRNA pseudouridine synthase activity"/>
    <property type="evidence" value="ECO:0007669"/>
    <property type="project" value="UniProtKB-ARBA"/>
</dbReference>
<dbReference type="InterPro" id="IPR020103">
    <property type="entry name" value="PsdUridine_synth_cat_dom_sf"/>
</dbReference>
<dbReference type="NCBIfam" id="TIGR00093">
    <property type="entry name" value="pseudouridine synthase"/>
    <property type="match status" value="1"/>
</dbReference>
<proteinExistence type="inferred from homology"/>
<evidence type="ECO:0000259" key="5">
    <source>
        <dbReference type="SMART" id="SM00363"/>
    </source>
</evidence>
<dbReference type="CDD" id="cd00165">
    <property type="entry name" value="S4"/>
    <property type="match status" value="1"/>
</dbReference>
<gene>
    <name evidence="6" type="ORF">Aocu_07220</name>
</gene>
<protein>
    <recommendedName>
        <fullName evidence="4">Pseudouridine synthase</fullName>
        <ecNumber evidence="4">5.4.99.-</ecNumber>
    </recommendedName>
</protein>
<dbReference type="KEGG" id="aoc:Aocu_07220"/>
<dbReference type="Pfam" id="PF01479">
    <property type="entry name" value="S4"/>
    <property type="match status" value="1"/>
</dbReference>
<dbReference type="PANTHER" id="PTHR47683:SF2">
    <property type="entry name" value="RNA-BINDING S4 DOMAIN-CONTAINING PROTEIN"/>
    <property type="match status" value="1"/>
</dbReference>
<dbReference type="InterPro" id="IPR000748">
    <property type="entry name" value="PsdUridine_synth_RsuA/RluB/E/F"/>
</dbReference>
<name>A0A061AA66_9MOLU</name>
<reference evidence="7" key="1">
    <citation type="submission" date="2014-05" db="EMBL/GenBank/DDBJ databases">
        <authorList>
            <person name="Kube M."/>
        </authorList>
    </citation>
    <scope>NUCLEOTIDE SEQUENCE [LARGE SCALE GENOMIC DNA]</scope>
</reference>
<dbReference type="EMBL" id="LK028559">
    <property type="protein sequence ID" value="CDR30795.1"/>
    <property type="molecule type" value="Genomic_DNA"/>
</dbReference>
<evidence type="ECO:0000256" key="2">
    <source>
        <dbReference type="ARBA" id="ARBA00023235"/>
    </source>
</evidence>
<dbReference type="InterPro" id="IPR036986">
    <property type="entry name" value="S4_RNA-bd_sf"/>
</dbReference>
<dbReference type="Gene3D" id="3.30.70.580">
    <property type="entry name" value="Pseudouridine synthase I, catalytic domain, N-terminal subdomain"/>
    <property type="match status" value="1"/>
</dbReference>
<dbReference type="GO" id="GO:0000455">
    <property type="term" value="P:enzyme-directed rRNA pseudouridine synthesis"/>
    <property type="evidence" value="ECO:0007669"/>
    <property type="project" value="UniProtKB-ARBA"/>
</dbReference>
<comment type="similarity">
    <text evidence="1 4">Belongs to the pseudouridine synthase RsuA family.</text>
</comment>
<dbReference type="PANTHER" id="PTHR47683">
    <property type="entry name" value="PSEUDOURIDINE SYNTHASE FAMILY PROTEIN-RELATED"/>
    <property type="match status" value="1"/>
</dbReference>
<dbReference type="PROSITE" id="PS01149">
    <property type="entry name" value="PSI_RSU"/>
    <property type="match status" value="1"/>
</dbReference>
<dbReference type="Pfam" id="PF00849">
    <property type="entry name" value="PseudoU_synth_2"/>
    <property type="match status" value="1"/>
</dbReference>
<dbReference type="InParanoid" id="A0A061AA66"/>
<dbReference type="SUPFAM" id="SSF55174">
    <property type="entry name" value="Alpha-L RNA-binding motif"/>
    <property type="match status" value="1"/>
</dbReference>
<sequence>MLKAKQLKTISKTEEIVIKHDLKEQIRLNKFLSDQGLTSRRKSDEMISVGRVTVNDELAKVGTKISSSDIVKVDGKVIANKPDPIYIALNKPKGIVTTTDKAIRSNIIDFMDYPEMIFPVGRLDKDSSGLILLTNDGDIVNKILRVENGHDKEYIVEVDKDITDEFLDAMEKGVIIYNPVTHQNQRTLPTKLKKIDHRSFSIILRQGLNRQIRRMTENLGFHVVELKRIRIMHIYLNDLQDGYWRYLTKDELIQLNQAITKKT</sequence>
<dbReference type="SUPFAM" id="SSF55120">
    <property type="entry name" value="Pseudouridine synthase"/>
    <property type="match status" value="1"/>
</dbReference>
<dbReference type="InterPro" id="IPR042092">
    <property type="entry name" value="PsdUridine_s_RsuA/RluB/E/F_cat"/>
</dbReference>
<keyword evidence="3" id="KW-0694">RNA-binding</keyword>
<dbReference type="Gene3D" id="3.30.70.1560">
    <property type="entry name" value="Alpha-L RNA-binding motif"/>
    <property type="match status" value="1"/>
</dbReference>
<dbReference type="Gene3D" id="3.10.290.10">
    <property type="entry name" value="RNA-binding S4 domain"/>
    <property type="match status" value="1"/>
</dbReference>
<dbReference type="GO" id="GO:0003723">
    <property type="term" value="F:RNA binding"/>
    <property type="evidence" value="ECO:0007669"/>
    <property type="project" value="UniProtKB-KW"/>
</dbReference>
<dbReference type="AlphaFoldDB" id="A0A061AA66"/>
<dbReference type="Proteomes" id="UP000032434">
    <property type="component" value="Chromosome 1"/>
</dbReference>
<organism evidence="6 7">
    <name type="scientific">Acholeplasma oculi</name>
    <dbReference type="NCBI Taxonomy" id="35623"/>
    <lineage>
        <taxon>Bacteria</taxon>
        <taxon>Bacillati</taxon>
        <taxon>Mycoplasmatota</taxon>
        <taxon>Mollicutes</taxon>
        <taxon>Acholeplasmatales</taxon>
        <taxon>Acholeplasmataceae</taxon>
        <taxon>Acholeplasma</taxon>
    </lineage>
</organism>
<dbReference type="InterPro" id="IPR020094">
    <property type="entry name" value="TruA/RsuA/RluB/E/F_N"/>
</dbReference>
<dbReference type="InterPro" id="IPR002942">
    <property type="entry name" value="S4_RNA-bd"/>
</dbReference>
<feature type="domain" description="RNA-binding S4" evidence="5">
    <location>
        <begin position="26"/>
        <end position="83"/>
    </location>
</feature>
<dbReference type="STRING" id="35623.Aocu_07220"/>
<evidence type="ECO:0000256" key="3">
    <source>
        <dbReference type="PROSITE-ProRule" id="PRU00182"/>
    </source>
</evidence>
<evidence type="ECO:0000313" key="7">
    <source>
        <dbReference type="Proteomes" id="UP000032434"/>
    </source>
</evidence>
<dbReference type="HOGENOM" id="CLU_024979_1_2_14"/>
<dbReference type="InterPro" id="IPR006145">
    <property type="entry name" value="PsdUridine_synth_RsuA/RluA"/>
</dbReference>
<evidence type="ECO:0000313" key="6">
    <source>
        <dbReference type="EMBL" id="CDR30795.1"/>
    </source>
</evidence>
<dbReference type="InterPro" id="IPR018496">
    <property type="entry name" value="PsdUridine_synth_RsuA/RluB_CS"/>
</dbReference>